<evidence type="ECO:0000313" key="25">
    <source>
        <dbReference type="EMBL" id="CAA3012857.1"/>
    </source>
</evidence>
<dbReference type="InterPro" id="IPR011009">
    <property type="entry name" value="Kinase-like_dom_sf"/>
</dbReference>
<dbReference type="EC" id="2.7.11.1" evidence="19"/>
<evidence type="ECO:0000256" key="17">
    <source>
        <dbReference type="ARBA" id="ARBA00047899"/>
    </source>
</evidence>
<keyword evidence="5 19" id="KW-0808">Transferase</keyword>
<dbReference type="Pfam" id="PF07714">
    <property type="entry name" value="PK_Tyr_Ser-Thr"/>
    <property type="match status" value="1"/>
</dbReference>
<dbReference type="Gene3D" id="3.50.4.10">
    <property type="entry name" value="Hepatocyte Growth Factor"/>
    <property type="match status" value="1"/>
</dbReference>
<evidence type="ECO:0000256" key="4">
    <source>
        <dbReference type="ARBA" id="ARBA00022536"/>
    </source>
</evidence>
<dbReference type="PANTHER" id="PTHR32444:SF63">
    <property type="entry name" value="G-TYPE LECTIN S-RECEPTOR-LIKE SERINE_THREONINE-PROTEIN KINASE RKS1"/>
    <property type="match status" value="1"/>
</dbReference>
<dbReference type="GO" id="GO:0005524">
    <property type="term" value="F:ATP binding"/>
    <property type="evidence" value="ECO:0007669"/>
    <property type="project" value="UniProtKB-UniRule"/>
</dbReference>
<keyword evidence="10 19" id="KW-0418">Kinase</keyword>
<dbReference type="Gramene" id="OE9A078414T3">
    <property type="protein sequence ID" value="OE9A078414C3"/>
    <property type="gene ID" value="OE9A078414"/>
</dbReference>
<evidence type="ECO:0000256" key="1">
    <source>
        <dbReference type="ARBA" id="ARBA00004251"/>
    </source>
</evidence>
<dbReference type="InterPro" id="IPR003609">
    <property type="entry name" value="Pan_app"/>
</dbReference>
<dbReference type="PROSITE" id="PS00107">
    <property type="entry name" value="PROTEIN_KINASE_ATP"/>
    <property type="match status" value="1"/>
</dbReference>
<dbReference type="GO" id="GO:0048544">
    <property type="term" value="P:recognition of pollen"/>
    <property type="evidence" value="ECO:0007669"/>
    <property type="project" value="InterPro"/>
</dbReference>
<feature type="binding site" evidence="20">
    <location>
        <position position="649"/>
    </location>
    <ligand>
        <name>ATP</name>
        <dbReference type="ChEBI" id="CHEBI:30616"/>
    </ligand>
</feature>
<evidence type="ECO:0000259" key="24">
    <source>
        <dbReference type="PROSITE" id="PS50948"/>
    </source>
</evidence>
<feature type="domain" description="Protein kinase" evidence="22">
    <location>
        <begin position="621"/>
        <end position="879"/>
    </location>
</feature>
<dbReference type="CDD" id="cd00028">
    <property type="entry name" value="B_lectin"/>
    <property type="match status" value="1"/>
</dbReference>
<evidence type="ECO:0000256" key="7">
    <source>
        <dbReference type="ARBA" id="ARBA00022729"/>
    </source>
</evidence>
<dbReference type="FunFam" id="1.10.510.10:FF:000060">
    <property type="entry name" value="G-type lectin S-receptor-like serine/threonine-protein kinase"/>
    <property type="match status" value="1"/>
</dbReference>
<evidence type="ECO:0000256" key="3">
    <source>
        <dbReference type="ARBA" id="ARBA00022527"/>
    </source>
</evidence>
<keyword evidence="13 21" id="KW-0472">Membrane</keyword>
<dbReference type="Pfam" id="PF00954">
    <property type="entry name" value="S_locus_glycop"/>
    <property type="match status" value="1"/>
</dbReference>
<dbReference type="FunFam" id="2.90.10.10:FF:000005">
    <property type="entry name" value="G-type lectin S-receptor-like serine/threonine-protein kinase"/>
    <property type="match status" value="1"/>
</dbReference>
<keyword evidence="9 19" id="KW-0547">Nucleotide-binding</keyword>
<dbReference type="InterPro" id="IPR036426">
    <property type="entry name" value="Bulb-type_lectin_dom_sf"/>
</dbReference>
<evidence type="ECO:0000259" key="23">
    <source>
        <dbReference type="PROSITE" id="PS50927"/>
    </source>
</evidence>
<evidence type="ECO:0000256" key="13">
    <source>
        <dbReference type="ARBA" id="ARBA00023136"/>
    </source>
</evidence>
<dbReference type="Pfam" id="PF08276">
    <property type="entry name" value="PAN_2"/>
    <property type="match status" value="1"/>
</dbReference>
<dbReference type="SUPFAM" id="SSF56112">
    <property type="entry name" value="Protein kinase-like (PK-like)"/>
    <property type="match status" value="1"/>
</dbReference>
<keyword evidence="15" id="KW-0675">Receptor</keyword>
<dbReference type="SUPFAM" id="SSF51110">
    <property type="entry name" value="alpha-D-mannose-specific plant lectins"/>
    <property type="match status" value="1"/>
</dbReference>
<keyword evidence="11 19" id="KW-0067">ATP-binding</keyword>
<dbReference type="PROSITE" id="PS50948">
    <property type="entry name" value="PAN"/>
    <property type="match status" value="1"/>
</dbReference>
<feature type="domain" description="Apple" evidence="24">
    <location>
        <begin position="445"/>
        <end position="525"/>
    </location>
</feature>
<keyword evidence="8" id="KW-0430">Lectin</keyword>
<dbReference type="CDD" id="cd01098">
    <property type="entry name" value="PAN_AP_plant"/>
    <property type="match status" value="1"/>
</dbReference>
<dbReference type="AlphaFoldDB" id="A0A8S0UB04"/>
<dbReference type="OrthoDB" id="1933550at2759"/>
<evidence type="ECO:0000256" key="11">
    <source>
        <dbReference type="ARBA" id="ARBA00022840"/>
    </source>
</evidence>
<dbReference type="GO" id="GO:0005886">
    <property type="term" value="C:plasma membrane"/>
    <property type="evidence" value="ECO:0007669"/>
    <property type="project" value="UniProtKB-SubCell"/>
</dbReference>
<dbReference type="PANTHER" id="PTHR32444">
    <property type="entry name" value="BULB-TYPE LECTIN DOMAIN-CONTAINING PROTEIN"/>
    <property type="match status" value="1"/>
</dbReference>
<feature type="domain" description="Bulb-type lectin" evidence="23">
    <location>
        <begin position="126"/>
        <end position="250"/>
    </location>
</feature>
<organism evidence="25 26">
    <name type="scientific">Olea europaea subsp. europaea</name>
    <dbReference type="NCBI Taxonomy" id="158383"/>
    <lineage>
        <taxon>Eukaryota</taxon>
        <taxon>Viridiplantae</taxon>
        <taxon>Streptophyta</taxon>
        <taxon>Embryophyta</taxon>
        <taxon>Tracheophyta</taxon>
        <taxon>Spermatophyta</taxon>
        <taxon>Magnoliopsida</taxon>
        <taxon>eudicotyledons</taxon>
        <taxon>Gunneridae</taxon>
        <taxon>Pentapetalae</taxon>
        <taxon>asterids</taxon>
        <taxon>lamiids</taxon>
        <taxon>Lamiales</taxon>
        <taxon>Oleaceae</taxon>
        <taxon>Oleeae</taxon>
        <taxon>Olea</taxon>
    </lineage>
</organism>
<evidence type="ECO:0000256" key="18">
    <source>
        <dbReference type="ARBA" id="ARBA00048679"/>
    </source>
</evidence>
<dbReference type="Gene3D" id="3.30.200.20">
    <property type="entry name" value="Phosphorylase Kinase, domain 1"/>
    <property type="match status" value="1"/>
</dbReference>
<dbReference type="InterPro" id="IPR024171">
    <property type="entry name" value="SRK-like_kinase"/>
</dbReference>
<dbReference type="GO" id="GO:0030246">
    <property type="term" value="F:carbohydrate binding"/>
    <property type="evidence" value="ECO:0007669"/>
    <property type="project" value="UniProtKB-KW"/>
</dbReference>
<dbReference type="PROSITE" id="PS50927">
    <property type="entry name" value="BULB_LECTIN"/>
    <property type="match status" value="1"/>
</dbReference>
<comment type="similarity">
    <text evidence="19">Belongs to the protein kinase superfamily. Ser/Thr protein kinase family.</text>
</comment>
<dbReference type="InterPro" id="IPR017441">
    <property type="entry name" value="Protein_kinase_ATP_BS"/>
</dbReference>
<keyword evidence="16" id="KW-0325">Glycoprotein</keyword>
<evidence type="ECO:0000256" key="20">
    <source>
        <dbReference type="PROSITE-ProRule" id="PRU10141"/>
    </source>
</evidence>
<evidence type="ECO:0000256" key="21">
    <source>
        <dbReference type="SAM" id="Phobius"/>
    </source>
</evidence>
<dbReference type="FunFam" id="3.30.200.20:FF:000330">
    <property type="entry name" value="G-type lectin S-receptor-like serine/threonine-protein kinase At4g03230"/>
    <property type="match status" value="1"/>
</dbReference>
<dbReference type="Proteomes" id="UP000594638">
    <property type="component" value="Unassembled WGS sequence"/>
</dbReference>
<evidence type="ECO:0000256" key="19">
    <source>
        <dbReference type="PIRNR" id="PIRNR000641"/>
    </source>
</evidence>
<comment type="catalytic activity">
    <reaction evidence="18 19">
        <text>L-seryl-[protein] + ATP = O-phospho-L-seryl-[protein] + ADP + H(+)</text>
        <dbReference type="Rhea" id="RHEA:17989"/>
        <dbReference type="Rhea" id="RHEA-COMP:9863"/>
        <dbReference type="Rhea" id="RHEA-COMP:11604"/>
        <dbReference type="ChEBI" id="CHEBI:15378"/>
        <dbReference type="ChEBI" id="CHEBI:29999"/>
        <dbReference type="ChEBI" id="CHEBI:30616"/>
        <dbReference type="ChEBI" id="CHEBI:83421"/>
        <dbReference type="ChEBI" id="CHEBI:456216"/>
        <dbReference type="EC" id="2.7.11.1"/>
    </reaction>
</comment>
<dbReference type="InterPro" id="IPR000858">
    <property type="entry name" value="S_locus_glycoprot_dom"/>
</dbReference>
<dbReference type="Gene3D" id="2.90.10.10">
    <property type="entry name" value="Bulb-type lectin domain"/>
    <property type="match status" value="1"/>
</dbReference>
<dbReference type="Pfam" id="PF01453">
    <property type="entry name" value="B_lectin"/>
    <property type="match status" value="1"/>
</dbReference>
<proteinExistence type="inferred from homology"/>
<dbReference type="InterPro" id="IPR008271">
    <property type="entry name" value="Ser/Thr_kinase_AS"/>
</dbReference>
<dbReference type="SMART" id="SM00108">
    <property type="entry name" value="B_lectin"/>
    <property type="match status" value="1"/>
</dbReference>
<gene>
    <name evidence="25" type="ORF">OLEA9_A078414</name>
</gene>
<comment type="catalytic activity">
    <reaction evidence="17 19">
        <text>L-threonyl-[protein] + ATP = O-phospho-L-threonyl-[protein] + ADP + H(+)</text>
        <dbReference type="Rhea" id="RHEA:46608"/>
        <dbReference type="Rhea" id="RHEA-COMP:11060"/>
        <dbReference type="Rhea" id="RHEA-COMP:11605"/>
        <dbReference type="ChEBI" id="CHEBI:15378"/>
        <dbReference type="ChEBI" id="CHEBI:30013"/>
        <dbReference type="ChEBI" id="CHEBI:30616"/>
        <dbReference type="ChEBI" id="CHEBI:61977"/>
        <dbReference type="ChEBI" id="CHEBI:456216"/>
        <dbReference type="EC" id="2.7.11.1"/>
    </reaction>
</comment>
<comment type="caution">
    <text evidence="25">The sequence shown here is derived from an EMBL/GenBank/DDBJ whole genome shotgun (WGS) entry which is preliminary data.</text>
</comment>
<evidence type="ECO:0000259" key="22">
    <source>
        <dbReference type="PROSITE" id="PS50011"/>
    </source>
</evidence>
<dbReference type="PROSITE" id="PS00108">
    <property type="entry name" value="PROTEIN_KINASE_ST"/>
    <property type="match status" value="1"/>
</dbReference>
<keyword evidence="12 21" id="KW-1133">Transmembrane helix</keyword>
<reference evidence="25 26" key="1">
    <citation type="submission" date="2019-12" db="EMBL/GenBank/DDBJ databases">
        <authorList>
            <person name="Alioto T."/>
            <person name="Alioto T."/>
            <person name="Gomez Garrido J."/>
        </authorList>
    </citation>
    <scope>NUCLEOTIDE SEQUENCE [LARGE SCALE GENOMIC DNA]</scope>
</reference>
<dbReference type="InterPro" id="IPR000719">
    <property type="entry name" value="Prot_kinase_dom"/>
</dbReference>
<dbReference type="GO" id="GO:0004674">
    <property type="term" value="F:protein serine/threonine kinase activity"/>
    <property type="evidence" value="ECO:0007669"/>
    <property type="project" value="UniProtKB-KW"/>
</dbReference>
<dbReference type="InterPro" id="IPR001480">
    <property type="entry name" value="Bulb-type_lectin_dom"/>
</dbReference>
<dbReference type="Gene3D" id="1.10.510.10">
    <property type="entry name" value="Transferase(Phosphotransferase) domain 1"/>
    <property type="match status" value="1"/>
</dbReference>
<evidence type="ECO:0000256" key="5">
    <source>
        <dbReference type="ARBA" id="ARBA00022679"/>
    </source>
</evidence>
<keyword evidence="14" id="KW-1015">Disulfide bond</keyword>
<evidence type="ECO:0000313" key="26">
    <source>
        <dbReference type="Proteomes" id="UP000594638"/>
    </source>
</evidence>
<keyword evidence="6 21" id="KW-0812">Transmembrane</keyword>
<name>A0A8S0UB04_OLEEU</name>
<evidence type="ECO:0000256" key="10">
    <source>
        <dbReference type="ARBA" id="ARBA00022777"/>
    </source>
</evidence>
<feature type="transmembrane region" description="Helical" evidence="21">
    <location>
        <begin position="544"/>
        <end position="566"/>
    </location>
</feature>
<evidence type="ECO:0000256" key="6">
    <source>
        <dbReference type="ARBA" id="ARBA00022692"/>
    </source>
</evidence>
<dbReference type="SMART" id="SM00473">
    <property type="entry name" value="PAN_AP"/>
    <property type="match status" value="1"/>
</dbReference>
<evidence type="ECO:0000256" key="14">
    <source>
        <dbReference type="ARBA" id="ARBA00023157"/>
    </source>
</evidence>
<dbReference type="SMART" id="SM00220">
    <property type="entry name" value="S_TKc"/>
    <property type="match status" value="1"/>
</dbReference>
<evidence type="ECO:0000256" key="2">
    <source>
        <dbReference type="ARBA" id="ARBA00022475"/>
    </source>
</evidence>
<keyword evidence="26" id="KW-1185">Reference proteome</keyword>
<keyword evidence="7" id="KW-0732">Signal</keyword>
<sequence>MDRRWLPSTGLLQGSQIQFRSGQWDGVRSGGQPVLQQNTVFNPIVLFDPHNLYYAFEKIDVYIISRILVNESGLVQHLTWSQDHWNNIQAETGLGTGIGCMAWFGDLLDIREYSEDGQDLYVWMPASEIGPNQTLKDGNILVSSGKAFVLGFFGPEKSSNRYVGIWYNKVPEQTVVWVANRDNPIKGTSGVLAIDTAGNLVLFDGNHNFSVWSTNVTSMTLKKSPSAQLMETGNFVLFQDQSKSVITWQSFDYPTNTLLPNMKAGWNRRTGLNTSLSSWKSFDDPGTGDTVFKMELTGTPQFYLLMGTKRLWRTGPWNGLGWSGVPEMVSNFIFKILYVENDNEVTISYSIKDPSIFSRMVVNESGTLERLTWQGSERGWVRFWYVPTDPCDSYAHCGAFSNCDLFNLSEFECSCLPGFEPKLERQWYLRDASNGCKRKQGENICGNGDGFKKVINAKVPDTSIAHVNKSLELKECQELCLKNCSCTAFATANISGGNGCISWHGNLADIRQFSNKGQDLYIRVPAVEIAQDTRNSKGFRGKRLMATVIVLILAMLLILFLAYWLLKKKRKGTEGQIKRPFSFNTGLASYGGRAEEMEGSGTNVEVSIFDLSTIVSATEDFSLANKLGEGGFGAVYKGRLPNGQEIAVKRLSAISGQGNEEFKNEIKLIARLQHRNLVRLLGCCIQQDEKMLVYEYLPNKGLDYFIFDEARRSLMDWSKRFEIILGITRGMIYLHEDSRLRIIHRDLKASNILLDTSMNPKISDFGLARIFGVDQAQANTNRVVGTYGYMSPEYAMEGLFSVKSDVYSFGVLLLEIICGRKNSSYFEEDTVNLIGYVWDLWREEKALDLVDSSLDNSYDANKVLRKTRNNAVEKHQPGTCMCRL</sequence>
<evidence type="ECO:0000256" key="9">
    <source>
        <dbReference type="ARBA" id="ARBA00022741"/>
    </source>
</evidence>
<dbReference type="PROSITE" id="PS50011">
    <property type="entry name" value="PROTEIN_KINASE_DOM"/>
    <property type="match status" value="1"/>
</dbReference>
<protein>
    <recommendedName>
        <fullName evidence="19">Receptor-like serine/threonine-protein kinase</fullName>
        <ecNumber evidence="19">2.7.11.1</ecNumber>
    </recommendedName>
</protein>
<dbReference type="InterPro" id="IPR001245">
    <property type="entry name" value="Ser-Thr/Tyr_kinase_cat_dom"/>
</dbReference>
<keyword evidence="3 19" id="KW-0723">Serine/threonine-protein kinase</keyword>
<keyword evidence="2" id="KW-1003">Cell membrane</keyword>
<keyword evidence="4" id="KW-0245">EGF-like domain</keyword>
<accession>A0A8S0UB04</accession>
<evidence type="ECO:0000256" key="12">
    <source>
        <dbReference type="ARBA" id="ARBA00022989"/>
    </source>
</evidence>
<comment type="subcellular location">
    <subcellularLocation>
        <location evidence="1">Cell membrane</location>
        <topology evidence="1">Single-pass type I membrane protein</topology>
    </subcellularLocation>
</comment>
<evidence type="ECO:0000256" key="8">
    <source>
        <dbReference type="ARBA" id="ARBA00022734"/>
    </source>
</evidence>
<dbReference type="EMBL" id="CACTIH010007414">
    <property type="protein sequence ID" value="CAA3012857.1"/>
    <property type="molecule type" value="Genomic_DNA"/>
</dbReference>
<dbReference type="PIRSF" id="PIRSF000641">
    <property type="entry name" value="SRK"/>
    <property type="match status" value="1"/>
</dbReference>
<evidence type="ECO:0000256" key="16">
    <source>
        <dbReference type="ARBA" id="ARBA00023180"/>
    </source>
</evidence>
<evidence type="ECO:0000256" key="15">
    <source>
        <dbReference type="ARBA" id="ARBA00023170"/>
    </source>
</evidence>